<keyword evidence="1" id="KW-0472">Membrane</keyword>
<name>A0A1V9YY27_9STRA</name>
<protein>
    <submittedName>
        <fullName evidence="2">Farnesyltransferase/geranylgeranyltransferase</fullName>
    </submittedName>
</protein>
<feature type="transmembrane region" description="Helical" evidence="1">
    <location>
        <begin position="92"/>
        <end position="110"/>
    </location>
</feature>
<feature type="transmembrane region" description="Helical" evidence="1">
    <location>
        <begin position="37"/>
        <end position="57"/>
    </location>
</feature>
<dbReference type="GO" id="GO:0016740">
    <property type="term" value="F:transferase activity"/>
    <property type="evidence" value="ECO:0007669"/>
    <property type="project" value="UniProtKB-KW"/>
</dbReference>
<dbReference type="AlphaFoldDB" id="A0A1V9YY27"/>
<evidence type="ECO:0000313" key="2">
    <source>
        <dbReference type="EMBL" id="OQR90557.1"/>
    </source>
</evidence>
<sequence>MNKRKDNKKKSSREQLEQDVLKHHAKTVYFNGLWKDFLTKACVMVGGVALYHTYALFRDGNFALHFGMVFEIISFALAMLSLLFLHRLAKPLVFFKLGFSLMLLQCGWYSLQIVNLRWYHIKGELTPEQIPMGAMCFIVTWASDRYMIRSESIAQNATQAVEHITKKLE</sequence>
<evidence type="ECO:0000313" key="3">
    <source>
        <dbReference type="Proteomes" id="UP000243217"/>
    </source>
</evidence>
<comment type="caution">
    <text evidence="2">The sequence shown here is derived from an EMBL/GenBank/DDBJ whole genome shotgun (WGS) entry which is preliminary data.</text>
</comment>
<proteinExistence type="predicted"/>
<keyword evidence="1" id="KW-0812">Transmembrane</keyword>
<evidence type="ECO:0000256" key="1">
    <source>
        <dbReference type="SAM" id="Phobius"/>
    </source>
</evidence>
<reference evidence="2 3" key="1">
    <citation type="journal article" date="2014" name="Genome Biol. Evol.">
        <title>The secreted proteins of Achlya hypogyna and Thraustotheca clavata identify the ancestral oomycete secretome and reveal gene acquisitions by horizontal gene transfer.</title>
        <authorList>
            <person name="Misner I."/>
            <person name="Blouin N."/>
            <person name="Leonard G."/>
            <person name="Richards T.A."/>
            <person name="Lane C.E."/>
        </authorList>
    </citation>
    <scope>NUCLEOTIDE SEQUENCE [LARGE SCALE GENOMIC DNA]</scope>
    <source>
        <strain evidence="2 3">ATCC 34112</strain>
    </source>
</reference>
<feature type="transmembrane region" description="Helical" evidence="1">
    <location>
        <begin position="63"/>
        <end position="85"/>
    </location>
</feature>
<organism evidence="2 3">
    <name type="scientific">Thraustotheca clavata</name>
    <dbReference type="NCBI Taxonomy" id="74557"/>
    <lineage>
        <taxon>Eukaryota</taxon>
        <taxon>Sar</taxon>
        <taxon>Stramenopiles</taxon>
        <taxon>Oomycota</taxon>
        <taxon>Saprolegniomycetes</taxon>
        <taxon>Saprolegniales</taxon>
        <taxon>Achlyaceae</taxon>
        <taxon>Thraustotheca</taxon>
    </lineage>
</organism>
<dbReference type="OrthoDB" id="60372at2759"/>
<accession>A0A1V9YY27</accession>
<keyword evidence="2" id="KW-0808">Transferase</keyword>
<gene>
    <name evidence="2" type="ORF">THRCLA_09287</name>
</gene>
<dbReference type="EMBL" id="JNBS01002521">
    <property type="protein sequence ID" value="OQR90557.1"/>
    <property type="molecule type" value="Genomic_DNA"/>
</dbReference>
<keyword evidence="1" id="KW-1133">Transmembrane helix</keyword>
<keyword evidence="3" id="KW-1185">Reference proteome</keyword>
<dbReference type="Proteomes" id="UP000243217">
    <property type="component" value="Unassembled WGS sequence"/>
</dbReference>